<organism evidence="1 2">
    <name type="scientific">Pigmentiphaga daeguensis</name>
    <dbReference type="NCBI Taxonomy" id="414049"/>
    <lineage>
        <taxon>Bacteria</taxon>
        <taxon>Pseudomonadati</taxon>
        <taxon>Pseudomonadota</taxon>
        <taxon>Betaproteobacteria</taxon>
        <taxon>Burkholderiales</taxon>
        <taxon>Alcaligenaceae</taxon>
        <taxon>Pigmentiphaga</taxon>
    </lineage>
</organism>
<gene>
    <name evidence="1" type="ORF">GCM10009097_05010</name>
</gene>
<accession>A0ABP3L317</accession>
<evidence type="ECO:0000313" key="2">
    <source>
        <dbReference type="Proteomes" id="UP001501706"/>
    </source>
</evidence>
<dbReference type="RefSeq" id="WP_343927067.1">
    <property type="nucleotide sequence ID" value="NZ_BAAAEN010000002.1"/>
</dbReference>
<name>A0ABP3L317_9BURK</name>
<proteinExistence type="predicted"/>
<reference evidence="2" key="1">
    <citation type="journal article" date="2019" name="Int. J. Syst. Evol. Microbiol.">
        <title>The Global Catalogue of Microorganisms (GCM) 10K type strain sequencing project: providing services to taxonomists for standard genome sequencing and annotation.</title>
        <authorList>
            <consortium name="The Broad Institute Genomics Platform"/>
            <consortium name="The Broad Institute Genome Sequencing Center for Infectious Disease"/>
            <person name="Wu L."/>
            <person name="Ma J."/>
        </authorList>
    </citation>
    <scope>NUCLEOTIDE SEQUENCE [LARGE SCALE GENOMIC DNA]</scope>
    <source>
        <strain evidence="2">JCM 14330</strain>
    </source>
</reference>
<protein>
    <submittedName>
        <fullName evidence="1">Uncharacterized protein</fullName>
    </submittedName>
</protein>
<evidence type="ECO:0000313" key="1">
    <source>
        <dbReference type="EMBL" id="GAA0492346.1"/>
    </source>
</evidence>
<dbReference type="EMBL" id="BAAAEN010000002">
    <property type="protein sequence ID" value="GAA0492346.1"/>
    <property type="molecule type" value="Genomic_DNA"/>
</dbReference>
<sequence length="147" mass="16068">MTADKSTNIPVYQPYRAVRLLSNTAIETPELFLFSGQPILRIGRGNRPIVWLWANRGGRQVIPIVEGNKPVYPGIEVQEEGDAVTLSILKNRVLIVRQTAPDDVSVEFIDLRPAGFTIYGSGDALIAGNTQMVGNITAHCGSFLAFD</sequence>
<dbReference type="Proteomes" id="UP001501706">
    <property type="component" value="Unassembled WGS sequence"/>
</dbReference>
<comment type="caution">
    <text evidence="1">The sequence shown here is derived from an EMBL/GenBank/DDBJ whole genome shotgun (WGS) entry which is preliminary data.</text>
</comment>
<keyword evidence="2" id="KW-1185">Reference proteome</keyword>